<dbReference type="InterPro" id="IPR050109">
    <property type="entry name" value="HTH-type_TetR-like_transc_reg"/>
</dbReference>
<dbReference type="PANTHER" id="PTHR30055:SF234">
    <property type="entry name" value="HTH-TYPE TRANSCRIPTIONAL REGULATOR BETI"/>
    <property type="match status" value="1"/>
</dbReference>
<dbReference type="PROSITE" id="PS50977">
    <property type="entry name" value="HTH_TETR_2"/>
    <property type="match status" value="1"/>
</dbReference>
<evidence type="ECO:0000256" key="5">
    <source>
        <dbReference type="SAM" id="MobiDB-lite"/>
    </source>
</evidence>
<feature type="region of interest" description="Disordered" evidence="5">
    <location>
        <begin position="1"/>
        <end position="20"/>
    </location>
</feature>
<dbReference type="PRINTS" id="PR00455">
    <property type="entry name" value="HTHTETR"/>
</dbReference>
<dbReference type="EMBL" id="FZMO01000023">
    <property type="protein sequence ID" value="SNQ45922.1"/>
    <property type="molecule type" value="Genomic_DNA"/>
</dbReference>
<reference evidence="7 8" key="1">
    <citation type="submission" date="2017-06" db="EMBL/GenBank/DDBJ databases">
        <authorList>
            <person name="Kim H.J."/>
            <person name="Triplett B.A."/>
        </authorList>
    </citation>
    <scope>NUCLEOTIDE SEQUENCE [LARGE SCALE GENOMIC DNA]</scope>
    <source>
        <strain evidence="7">FRACA_ARgP5</strain>
    </source>
</reference>
<protein>
    <submittedName>
        <fullName evidence="7">Regulatory protein TetR</fullName>
    </submittedName>
</protein>
<evidence type="ECO:0000259" key="6">
    <source>
        <dbReference type="PROSITE" id="PS50977"/>
    </source>
</evidence>
<gene>
    <name evidence="7" type="ORF">FRACA_1190003</name>
</gene>
<keyword evidence="2 4" id="KW-0238">DNA-binding</keyword>
<dbReference type="GO" id="GO:0000976">
    <property type="term" value="F:transcription cis-regulatory region binding"/>
    <property type="evidence" value="ECO:0007669"/>
    <property type="project" value="TreeGrafter"/>
</dbReference>
<dbReference type="Proteomes" id="UP000234331">
    <property type="component" value="Unassembled WGS sequence"/>
</dbReference>
<evidence type="ECO:0000256" key="4">
    <source>
        <dbReference type="PROSITE-ProRule" id="PRU00335"/>
    </source>
</evidence>
<feature type="domain" description="HTH tetR-type" evidence="6">
    <location>
        <begin position="26"/>
        <end position="85"/>
    </location>
</feature>
<dbReference type="AlphaFoldDB" id="A0A2I2KJS3"/>
<evidence type="ECO:0000313" key="8">
    <source>
        <dbReference type="Proteomes" id="UP000234331"/>
    </source>
</evidence>
<feature type="DNA-binding region" description="H-T-H motif" evidence="4">
    <location>
        <begin position="48"/>
        <end position="67"/>
    </location>
</feature>
<evidence type="ECO:0000256" key="2">
    <source>
        <dbReference type="ARBA" id="ARBA00023125"/>
    </source>
</evidence>
<dbReference type="RefSeq" id="WP_243407121.1">
    <property type="nucleotide sequence ID" value="NZ_FZMO01000023.1"/>
</dbReference>
<evidence type="ECO:0000256" key="3">
    <source>
        <dbReference type="ARBA" id="ARBA00023163"/>
    </source>
</evidence>
<keyword evidence="1" id="KW-0805">Transcription regulation</keyword>
<evidence type="ECO:0000313" key="7">
    <source>
        <dbReference type="EMBL" id="SNQ45922.1"/>
    </source>
</evidence>
<keyword evidence="8" id="KW-1185">Reference proteome</keyword>
<dbReference type="GO" id="GO:0003700">
    <property type="term" value="F:DNA-binding transcription factor activity"/>
    <property type="evidence" value="ECO:0007669"/>
    <property type="project" value="TreeGrafter"/>
</dbReference>
<sequence length="215" mass="23616">MVRTYAANGTVPGDEPRHRRTRRDFLASRRDLLDAAGRLLAREGSRFSLIDLAAEAGVSTATAYRHFTDVPAVLDAYYAELVEGLVGQMTALPPATDALAHFTAVCELWVRDAIAWGRAAIRVRSSRGFLERLRAGDPQIELFYATLSPTVTRLVEEGFAPASSTEQAVLLWVTIFDERVVVDLFDTLGWSVEKIAEELTAAALRALGHVPPAHR</sequence>
<name>A0A2I2KJS3_9ACTN</name>
<proteinExistence type="predicted"/>
<dbReference type="PANTHER" id="PTHR30055">
    <property type="entry name" value="HTH-TYPE TRANSCRIPTIONAL REGULATOR RUTR"/>
    <property type="match status" value="1"/>
</dbReference>
<dbReference type="InterPro" id="IPR001647">
    <property type="entry name" value="HTH_TetR"/>
</dbReference>
<dbReference type="SUPFAM" id="SSF46689">
    <property type="entry name" value="Homeodomain-like"/>
    <property type="match status" value="1"/>
</dbReference>
<dbReference type="Gene3D" id="1.10.357.10">
    <property type="entry name" value="Tetracycline Repressor, domain 2"/>
    <property type="match status" value="1"/>
</dbReference>
<evidence type="ECO:0000256" key="1">
    <source>
        <dbReference type="ARBA" id="ARBA00023015"/>
    </source>
</evidence>
<accession>A0A2I2KJS3</accession>
<dbReference type="InterPro" id="IPR009057">
    <property type="entry name" value="Homeodomain-like_sf"/>
</dbReference>
<keyword evidence="3" id="KW-0804">Transcription</keyword>
<dbReference type="Pfam" id="PF00440">
    <property type="entry name" value="TetR_N"/>
    <property type="match status" value="1"/>
</dbReference>
<organism evidence="7 8">
    <name type="scientific">Frankia canadensis</name>
    <dbReference type="NCBI Taxonomy" id="1836972"/>
    <lineage>
        <taxon>Bacteria</taxon>
        <taxon>Bacillati</taxon>
        <taxon>Actinomycetota</taxon>
        <taxon>Actinomycetes</taxon>
        <taxon>Frankiales</taxon>
        <taxon>Frankiaceae</taxon>
        <taxon>Frankia</taxon>
    </lineage>
</organism>